<dbReference type="InterPro" id="IPR016156">
    <property type="entry name" value="FAD/NAD-linked_Rdtase_dimer_sf"/>
</dbReference>
<evidence type="ECO:0000313" key="5">
    <source>
        <dbReference type="EMBL" id="KKR86552.1"/>
    </source>
</evidence>
<evidence type="ECO:0000313" key="6">
    <source>
        <dbReference type="Proteomes" id="UP000034616"/>
    </source>
</evidence>
<comment type="cofactor">
    <cofactor evidence="1">
        <name>FAD</name>
        <dbReference type="ChEBI" id="CHEBI:57692"/>
    </cofactor>
</comment>
<comment type="caution">
    <text evidence="5">The sequence shown here is derived from an EMBL/GenBank/DDBJ whole genome shotgun (WGS) entry which is preliminary data.</text>
</comment>
<evidence type="ECO:0000259" key="4">
    <source>
        <dbReference type="Pfam" id="PF07992"/>
    </source>
</evidence>
<proteinExistence type="predicted"/>
<dbReference type="PANTHER" id="PTHR43429:SF3">
    <property type="entry name" value="NITRITE REDUCTASE [NAD(P)H]"/>
    <property type="match status" value="1"/>
</dbReference>
<dbReference type="EMBL" id="LCAH01000011">
    <property type="protein sequence ID" value="KKR86552.1"/>
    <property type="molecule type" value="Genomic_DNA"/>
</dbReference>
<evidence type="ECO:0000256" key="2">
    <source>
        <dbReference type="ARBA" id="ARBA00022630"/>
    </source>
</evidence>
<dbReference type="InterPro" id="IPR036188">
    <property type="entry name" value="FAD/NAD-bd_sf"/>
</dbReference>
<sequence length="389" mass="43356">MRVVIVGGGIAGTTCAEELRKRDANAEITIISEEVHPLYSRVLLPHYIKGKVARERVFLKLEGWYEKQNIEWLPGERVQKMDGKNKFVELGSGRELPFDKLLLATGGQVKILPEDVRGVSYLSTLDDADHLIQLLSERKASDRAGIYGGGFIACEYLSIFSHFHIPTTMVFRSSHVWSRVFDSESGSLIEKQLKKQGVEVISEAVFEQLFGEKELEGFQTTKGKHLCQVLGVGIGTISDLSWIREGHIEVKTGIKTNEFLETNIPDVYAAGDSTEFFDVISGHHRLGGNWMNAQTQGRIVAQSMCGERALFRLVSSHAINVLGLEVIYIGDTDREWADKILVQGSVLEGGVAQLFLKNNRVIGATLVGRNRDRPKLTKMINEEIDVSDQ</sequence>
<protein>
    <submittedName>
        <fullName evidence="5">FAD-dependent pyridine nucleotide-disulfide oxidoreductase</fullName>
    </submittedName>
</protein>
<dbReference type="Proteomes" id="UP000034616">
    <property type="component" value="Unassembled WGS sequence"/>
</dbReference>
<dbReference type="InterPro" id="IPR023753">
    <property type="entry name" value="FAD/NAD-binding_dom"/>
</dbReference>
<dbReference type="PANTHER" id="PTHR43429">
    <property type="entry name" value="PYRIDINE NUCLEOTIDE-DISULFIDE OXIDOREDUCTASE DOMAIN-CONTAINING"/>
    <property type="match status" value="1"/>
</dbReference>
<feature type="domain" description="FAD/NAD(P)-binding" evidence="4">
    <location>
        <begin position="1"/>
        <end position="297"/>
    </location>
</feature>
<keyword evidence="2" id="KW-0285">Flavoprotein</keyword>
<keyword evidence="3" id="KW-0274">FAD</keyword>
<dbReference type="PRINTS" id="PR00411">
    <property type="entry name" value="PNDRDTASEI"/>
</dbReference>
<dbReference type="PRINTS" id="PR00368">
    <property type="entry name" value="FADPNR"/>
</dbReference>
<name>A0A0G0XFM3_9BACT</name>
<reference evidence="5 6" key="1">
    <citation type="journal article" date="2015" name="Nature">
        <title>rRNA introns, odd ribosomes, and small enigmatic genomes across a large radiation of phyla.</title>
        <authorList>
            <person name="Brown C.T."/>
            <person name="Hug L.A."/>
            <person name="Thomas B.C."/>
            <person name="Sharon I."/>
            <person name="Castelle C.J."/>
            <person name="Singh A."/>
            <person name="Wilkins M.J."/>
            <person name="Williams K.H."/>
            <person name="Banfield J.F."/>
        </authorList>
    </citation>
    <scope>NUCLEOTIDE SEQUENCE [LARGE SCALE GENOMIC DNA]</scope>
</reference>
<dbReference type="SUPFAM" id="SSF51905">
    <property type="entry name" value="FAD/NAD(P)-binding domain"/>
    <property type="match status" value="2"/>
</dbReference>
<evidence type="ECO:0000256" key="3">
    <source>
        <dbReference type="ARBA" id="ARBA00022827"/>
    </source>
</evidence>
<dbReference type="InterPro" id="IPR050260">
    <property type="entry name" value="FAD-bd_OxRdtase"/>
</dbReference>
<dbReference type="AlphaFoldDB" id="A0A0G0XFM3"/>
<dbReference type="Pfam" id="PF07992">
    <property type="entry name" value="Pyr_redox_2"/>
    <property type="match status" value="1"/>
</dbReference>
<accession>A0A0G0XFM3</accession>
<dbReference type="Gene3D" id="3.30.390.30">
    <property type="match status" value="1"/>
</dbReference>
<evidence type="ECO:0000256" key="1">
    <source>
        <dbReference type="ARBA" id="ARBA00001974"/>
    </source>
</evidence>
<organism evidence="5 6">
    <name type="scientific">Candidatus Uhrbacteria bacterium GW2011_GWC2_41_11</name>
    <dbReference type="NCBI Taxonomy" id="1618985"/>
    <lineage>
        <taxon>Bacteria</taxon>
        <taxon>Candidatus Uhriibacteriota</taxon>
    </lineage>
</organism>
<gene>
    <name evidence="5" type="ORF">UU35_C0011G0005</name>
</gene>
<dbReference type="Gene3D" id="3.50.50.60">
    <property type="entry name" value="FAD/NAD(P)-binding domain"/>
    <property type="match status" value="2"/>
</dbReference>
<dbReference type="GO" id="GO:0016491">
    <property type="term" value="F:oxidoreductase activity"/>
    <property type="evidence" value="ECO:0007669"/>
    <property type="project" value="InterPro"/>
</dbReference>